<reference evidence="18" key="1">
    <citation type="submission" date="2009-08" db="EMBL/GenBank/DDBJ databases">
        <authorList>
            <person name="Weinstock G."/>
            <person name="Sodergren E."/>
            <person name="Clifton S."/>
            <person name="Fulton L."/>
            <person name="Fulton B."/>
            <person name="Courtney L."/>
            <person name="Fronick C."/>
            <person name="Harrison M."/>
            <person name="Strong C."/>
            <person name="Farmer C."/>
            <person name="Delahaunty K."/>
            <person name="Markovic C."/>
            <person name="Hall O."/>
            <person name="Minx P."/>
            <person name="Tomlinson C."/>
            <person name="Mitreva M."/>
            <person name="Nelson J."/>
            <person name="Hou S."/>
            <person name="Wollam A."/>
            <person name="Pepin K.H."/>
            <person name="Johnson M."/>
            <person name="Bhonagiri V."/>
            <person name="Nash W.E."/>
            <person name="Warren W."/>
            <person name="Chinwalla A."/>
            <person name="Mardis E.R."/>
            <person name="Wilson R.K."/>
        </authorList>
    </citation>
    <scope>NUCLEOTIDE SEQUENCE [LARGE SCALE GENOMIC DNA]</scope>
    <source>
        <strain evidence="18">A2-165</strain>
    </source>
</reference>
<evidence type="ECO:0000256" key="8">
    <source>
        <dbReference type="ARBA" id="ARBA00022741"/>
    </source>
</evidence>
<evidence type="ECO:0000256" key="1">
    <source>
        <dbReference type="ARBA" id="ARBA00000085"/>
    </source>
</evidence>
<sequence length="540" mass="59650">MRKSISVTFFSMVATLLVLGTAVLGCSEWLLFSRYFAQERYDTLDSVADVTQRAADYIVQQAALPKGAELDALNTKLEIIGESAEAYLFFTDEEGRILIASNPEMVGTDIVGPELMEKVAGDQPYHTLSTLDGVLTEKSYVSVRHMQDAQGNNSGYLFLCSSGARLTDFKEEFWSNFFFSACVMLLCASVLTSFLMRKLTDPLQKITDAAQRFGGGDFSVRVEGVEGEGEVVDLAHTFNQMAENIQSNDNSRGQFMGNIAHELRTPMTTIKGFVDGILDGTIPPDMQNHYLQLVSEETGRLARLIQNMLDLSKLESGEYQVNARMFNIWETLTGVALSAEQRINDGMIDLEGLTMDEKVLVYADPDLIHQVAYNILDNAIKFTPAGGTIKFHVEKLGPEVEISIWNSGQGISPEALPYVFQRFYKEDRSRGLHARGAGLGLNICKVLVNLSGGQIRVESQQGEWCQFVFTLPATAPQPQRHEAPAGRIRSARAGGGPRQHEACQLNPRPDCPPETGGAVWSFLVLEWILDVSGGRFETFP</sequence>
<dbReference type="GO" id="GO:0000155">
    <property type="term" value="F:phosphorelay sensor kinase activity"/>
    <property type="evidence" value="ECO:0007669"/>
    <property type="project" value="InterPro"/>
</dbReference>
<dbReference type="SMART" id="SM00387">
    <property type="entry name" value="HATPase_c"/>
    <property type="match status" value="1"/>
</dbReference>
<keyword evidence="6" id="KW-0808">Transferase</keyword>
<gene>
    <name evidence="18" type="ORF">FAEPRAA2165_02637</name>
</gene>
<evidence type="ECO:0000256" key="5">
    <source>
        <dbReference type="ARBA" id="ARBA00022553"/>
    </source>
</evidence>
<dbReference type="PANTHER" id="PTHR42878:SF7">
    <property type="entry name" value="SENSOR HISTIDINE KINASE GLRK"/>
    <property type="match status" value="1"/>
</dbReference>
<dbReference type="FunFam" id="1.10.287.130:FF:000001">
    <property type="entry name" value="Two-component sensor histidine kinase"/>
    <property type="match status" value="1"/>
</dbReference>
<dbReference type="CDD" id="cd06225">
    <property type="entry name" value="HAMP"/>
    <property type="match status" value="1"/>
</dbReference>
<keyword evidence="12" id="KW-0902">Two-component regulatory system</keyword>
<evidence type="ECO:0000256" key="4">
    <source>
        <dbReference type="ARBA" id="ARBA00022475"/>
    </source>
</evidence>
<name>C7H8J5_FAED2</name>
<dbReference type="PROSITE" id="PS50885">
    <property type="entry name" value="HAMP"/>
    <property type="match status" value="1"/>
</dbReference>
<dbReference type="STRING" id="411483.FAEPRAA2165_02637"/>
<evidence type="ECO:0000256" key="3">
    <source>
        <dbReference type="ARBA" id="ARBA00012438"/>
    </source>
</evidence>
<dbReference type="InterPro" id="IPR036097">
    <property type="entry name" value="HisK_dim/P_sf"/>
</dbReference>
<dbReference type="EC" id="2.7.13.3" evidence="3"/>
<feature type="domain" description="HAMP" evidence="17">
    <location>
        <begin position="197"/>
        <end position="250"/>
    </location>
</feature>
<dbReference type="eggNOG" id="COG2205">
    <property type="taxonomic scope" value="Bacteria"/>
</dbReference>
<keyword evidence="9 18" id="KW-0418">Kinase</keyword>
<evidence type="ECO:0000256" key="10">
    <source>
        <dbReference type="ARBA" id="ARBA00022840"/>
    </source>
</evidence>
<dbReference type="InterPro" id="IPR003660">
    <property type="entry name" value="HAMP_dom"/>
</dbReference>
<evidence type="ECO:0000256" key="9">
    <source>
        <dbReference type="ARBA" id="ARBA00022777"/>
    </source>
</evidence>
<evidence type="ECO:0000256" key="15">
    <source>
        <dbReference type="SAM" id="Phobius"/>
    </source>
</evidence>
<keyword evidence="4" id="KW-1003">Cell membrane</keyword>
<dbReference type="Gene3D" id="3.30.565.10">
    <property type="entry name" value="Histidine kinase-like ATPase, C-terminal domain"/>
    <property type="match status" value="1"/>
</dbReference>
<dbReference type="Pfam" id="PF00672">
    <property type="entry name" value="HAMP"/>
    <property type="match status" value="1"/>
</dbReference>
<dbReference type="Proteomes" id="UP000004619">
    <property type="component" value="Unassembled WGS sequence"/>
</dbReference>
<evidence type="ECO:0000313" key="18">
    <source>
        <dbReference type="EMBL" id="EEU95700.1"/>
    </source>
</evidence>
<evidence type="ECO:0000256" key="13">
    <source>
        <dbReference type="ARBA" id="ARBA00023136"/>
    </source>
</evidence>
<dbReference type="GO" id="GO:0005886">
    <property type="term" value="C:plasma membrane"/>
    <property type="evidence" value="ECO:0007669"/>
    <property type="project" value="UniProtKB-SubCell"/>
</dbReference>
<evidence type="ECO:0000256" key="12">
    <source>
        <dbReference type="ARBA" id="ARBA00023012"/>
    </source>
</evidence>
<keyword evidence="11 15" id="KW-1133">Transmembrane helix</keyword>
<evidence type="ECO:0000256" key="6">
    <source>
        <dbReference type="ARBA" id="ARBA00022679"/>
    </source>
</evidence>
<evidence type="ECO:0000259" key="16">
    <source>
        <dbReference type="PROSITE" id="PS50109"/>
    </source>
</evidence>
<keyword evidence="5" id="KW-0597">Phosphoprotein</keyword>
<feature type="region of interest" description="Disordered" evidence="14">
    <location>
        <begin position="476"/>
        <end position="502"/>
    </location>
</feature>
<evidence type="ECO:0000256" key="7">
    <source>
        <dbReference type="ARBA" id="ARBA00022692"/>
    </source>
</evidence>
<dbReference type="PROSITE" id="PS50109">
    <property type="entry name" value="HIS_KIN"/>
    <property type="match status" value="1"/>
</dbReference>
<accession>C7H8J5</accession>
<dbReference type="EMBL" id="ACOP02000073">
    <property type="protein sequence ID" value="EEU95700.1"/>
    <property type="molecule type" value="Genomic_DNA"/>
</dbReference>
<evidence type="ECO:0000256" key="11">
    <source>
        <dbReference type="ARBA" id="ARBA00022989"/>
    </source>
</evidence>
<dbReference type="InterPro" id="IPR003661">
    <property type="entry name" value="HisK_dim/P_dom"/>
</dbReference>
<dbReference type="HOGENOM" id="CLU_000445_89_6_9"/>
<dbReference type="InterPro" id="IPR036890">
    <property type="entry name" value="HATPase_C_sf"/>
</dbReference>
<dbReference type="Pfam" id="PF02518">
    <property type="entry name" value="HATPase_c"/>
    <property type="match status" value="1"/>
</dbReference>
<dbReference type="SMART" id="SM00304">
    <property type="entry name" value="HAMP"/>
    <property type="match status" value="1"/>
</dbReference>
<keyword evidence="19" id="KW-1185">Reference proteome</keyword>
<dbReference type="InterPro" id="IPR050351">
    <property type="entry name" value="BphY/WalK/GraS-like"/>
</dbReference>
<comment type="caution">
    <text evidence="18">The sequence shown here is derived from an EMBL/GenBank/DDBJ whole genome shotgun (WGS) entry which is preliminary data.</text>
</comment>
<dbReference type="PANTHER" id="PTHR42878">
    <property type="entry name" value="TWO-COMPONENT HISTIDINE KINASE"/>
    <property type="match status" value="1"/>
</dbReference>
<dbReference type="PATRIC" id="fig|411483.3.peg.2086"/>
<dbReference type="PROSITE" id="PS51257">
    <property type="entry name" value="PROKAR_LIPOPROTEIN"/>
    <property type="match status" value="1"/>
</dbReference>
<keyword evidence="13 15" id="KW-0472">Membrane</keyword>
<dbReference type="GO" id="GO:0007234">
    <property type="term" value="P:osmosensory signaling via phosphorelay pathway"/>
    <property type="evidence" value="ECO:0007669"/>
    <property type="project" value="TreeGrafter"/>
</dbReference>
<organism evidence="18 19">
    <name type="scientific">Faecalibacterium duncaniae (strain DSM 17677 / JCM 31915 / A2-165)</name>
    <name type="common">Faecalibacterium prausnitzii</name>
    <dbReference type="NCBI Taxonomy" id="411483"/>
    <lineage>
        <taxon>Bacteria</taxon>
        <taxon>Bacillati</taxon>
        <taxon>Bacillota</taxon>
        <taxon>Clostridia</taxon>
        <taxon>Eubacteriales</taxon>
        <taxon>Oscillospiraceae</taxon>
        <taxon>Faecalibacterium</taxon>
    </lineage>
</organism>
<comment type="subcellular location">
    <subcellularLocation>
        <location evidence="2">Cell membrane</location>
        <topology evidence="2">Multi-pass membrane protein</topology>
    </subcellularLocation>
</comment>
<protein>
    <recommendedName>
        <fullName evidence="3">histidine kinase</fullName>
        <ecNumber evidence="3">2.7.13.3</ecNumber>
    </recommendedName>
</protein>
<dbReference type="PRINTS" id="PR00344">
    <property type="entry name" value="BCTRLSENSOR"/>
</dbReference>
<dbReference type="Pfam" id="PF00512">
    <property type="entry name" value="HisKA"/>
    <property type="match status" value="1"/>
</dbReference>
<evidence type="ECO:0000313" key="19">
    <source>
        <dbReference type="Proteomes" id="UP000004619"/>
    </source>
</evidence>
<evidence type="ECO:0000259" key="17">
    <source>
        <dbReference type="PROSITE" id="PS50885"/>
    </source>
</evidence>
<dbReference type="AlphaFoldDB" id="C7H8J5"/>
<evidence type="ECO:0000256" key="2">
    <source>
        <dbReference type="ARBA" id="ARBA00004651"/>
    </source>
</evidence>
<dbReference type="InterPro" id="IPR005467">
    <property type="entry name" value="His_kinase_dom"/>
</dbReference>
<comment type="catalytic activity">
    <reaction evidence="1">
        <text>ATP + protein L-histidine = ADP + protein N-phospho-L-histidine.</text>
        <dbReference type="EC" id="2.7.13.3"/>
    </reaction>
</comment>
<evidence type="ECO:0000256" key="14">
    <source>
        <dbReference type="SAM" id="MobiDB-lite"/>
    </source>
</evidence>
<dbReference type="GO" id="GO:0000156">
    <property type="term" value="F:phosphorelay response regulator activity"/>
    <property type="evidence" value="ECO:0007669"/>
    <property type="project" value="TreeGrafter"/>
</dbReference>
<dbReference type="SUPFAM" id="SSF55874">
    <property type="entry name" value="ATPase domain of HSP90 chaperone/DNA topoisomerase II/histidine kinase"/>
    <property type="match status" value="1"/>
</dbReference>
<keyword evidence="8" id="KW-0547">Nucleotide-binding</keyword>
<proteinExistence type="predicted"/>
<feature type="transmembrane region" description="Helical" evidence="15">
    <location>
        <begin position="173"/>
        <end position="196"/>
    </location>
</feature>
<feature type="domain" description="Histidine kinase" evidence="16">
    <location>
        <begin position="258"/>
        <end position="475"/>
    </location>
</feature>
<dbReference type="Gene3D" id="6.10.340.10">
    <property type="match status" value="1"/>
</dbReference>
<dbReference type="InterPro" id="IPR003594">
    <property type="entry name" value="HATPase_dom"/>
</dbReference>
<dbReference type="eggNOG" id="COG5000">
    <property type="taxonomic scope" value="Bacteria"/>
</dbReference>
<dbReference type="Gene3D" id="1.10.287.130">
    <property type="match status" value="1"/>
</dbReference>
<dbReference type="SUPFAM" id="SSF103190">
    <property type="entry name" value="Sensory domain-like"/>
    <property type="match status" value="1"/>
</dbReference>
<dbReference type="CDD" id="cd00082">
    <property type="entry name" value="HisKA"/>
    <property type="match status" value="1"/>
</dbReference>
<dbReference type="InterPro" id="IPR029151">
    <property type="entry name" value="Sensor-like_sf"/>
</dbReference>
<dbReference type="SUPFAM" id="SSF47384">
    <property type="entry name" value="Homodimeric domain of signal transducing histidine kinase"/>
    <property type="match status" value="1"/>
</dbReference>
<keyword evidence="7 15" id="KW-0812">Transmembrane</keyword>
<dbReference type="SUPFAM" id="SSF158472">
    <property type="entry name" value="HAMP domain-like"/>
    <property type="match status" value="1"/>
</dbReference>
<dbReference type="SMART" id="SM00388">
    <property type="entry name" value="HisKA"/>
    <property type="match status" value="1"/>
</dbReference>
<dbReference type="InterPro" id="IPR004358">
    <property type="entry name" value="Sig_transdc_His_kin-like_C"/>
</dbReference>
<dbReference type="FunFam" id="3.30.565.10:FF:000006">
    <property type="entry name" value="Sensor histidine kinase WalK"/>
    <property type="match status" value="1"/>
</dbReference>
<dbReference type="RefSeq" id="WP_005934700.1">
    <property type="nucleotide sequence ID" value="NZ_GG697153.2"/>
</dbReference>
<dbReference type="GO" id="GO:0030295">
    <property type="term" value="F:protein kinase activator activity"/>
    <property type="evidence" value="ECO:0007669"/>
    <property type="project" value="TreeGrafter"/>
</dbReference>
<keyword evidence="10" id="KW-0067">ATP-binding</keyword>